<proteinExistence type="inferred from homology"/>
<keyword evidence="3" id="KW-1277">Toxin-antitoxin system</keyword>
<dbReference type="Pfam" id="PF17146">
    <property type="entry name" value="PIN_6"/>
    <property type="match status" value="1"/>
</dbReference>
<dbReference type="PANTHER" id="PTHR12814:SF2">
    <property type="entry name" value="RNA-BINDING PROTEIN NOB1"/>
    <property type="match status" value="1"/>
</dbReference>
<dbReference type="Proteomes" id="UP000266745">
    <property type="component" value="Chromosome"/>
</dbReference>
<dbReference type="Gene3D" id="2.20.28.10">
    <property type="match status" value="1"/>
</dbReference>
<dbReference type="CDD" id="cd09876">
    <property type="entry name" value="PIN_Nob1-like"/>
    <property type="match status" value="1"/>
</dbReference>
<dbReference type="GO" id="GO:0030688">
    <property type="term" value="C:preribosome, small subunit precursor"/>
    <property type="evidence" value="ECO:0007669"/>
    <property type="project" value="TreeGrafter"/>
</dbReference>
<evidence type="ECO:0000256" key="2">
    <source>
        <dbReference type="ARBA" id="ARBA00021078"/>
    </source>
</evidence>
<dbReference type="RefSeq" id="WP_048188488.1">
    <property type="nucleotide sequence ID" value="NZ_CP011097.1"/>
</dbReference>
<keyword evidence="4" id="KW-0540">Nuclease</keyword>
<keyword evidence="5" id="KW-0479">Metal-binding</keyword>
<comment type="function">
    <text evidence="7">Toxic component of a type II toxin-antitoxin (TA) system. Processes pre-16S-rRNA at its 3' end (the D-site) to yield the mature 3' end.</text>
</comment>
<evidence type="ECO:0000313" key="9">
    <source>
        <dbReference type="EMBL" id="AJZ75644.1"/>
    </source>
</evidence>
<dbReference type="OrthoDB" id="27944at2157"/>
<feature type="domain" description="Ribonuclease PIN" evidence="8">
    <location>
        <begin position="5"/>
        <end position="92"/>
    </location>
</feature>
<reference evidence="9 10" key="1">
    <citation type="journal article" date="2016" name="Sci. Rep.">
        <title>A novel ammonia-oxidizing archaeon from wastewater treatment plant: Its enrichment, physiological and genomic characteristics.</title>
        <authorList>
            <person name="Li Y."/>
            <person name="Ding K."/>
            <person name="Wen X."/>
            <person name="Zhang B."/>
            <person name="Shen B."/>
            <person name="Yang Y."/>
        </authorList>
    </citation>
    <scope>NUCLEOTIDE SEQUENCE [LARGE SCALE GENOMIC DNA]</scope>
    <source>
        <strain evidence="9 10">SAT1</strain>
    </source>
</reference>
<dbReference type="GO" id="GO:0016787">
    <property type="term" value="F:hydrolase activity"/>
    <property type="evidence" value="ECO:0007669"/>
    <property type="project" value="UniProtKB-KW"/>
</dbReference>
<dbReference type="GO" id="GO:0005737">
    <property type="term" value="C:cytoplasm"/>
    <property type="evidence" value="ECO:0007669"/>
    <property type="project" value="UniProtKB-ARBA"/>
</dbReference>
<dbReference type="Gene3D" id="3.40.50.1010">
    <property type="entry name" value="5'-nuclease"/>
    <property type="match status" value="1"/>
</dbReference>
<keyword evidence="6" id="KW-0378">Hydrolase</keyword>
<dbReference type="PANTHER" id="PTHR12814">
    <property type="entry name" value="RNA-BINDING PROTEIN NOB1"/>
    <property type="match status" value="1"/>
</dbReference>
<evidence type="ECO:0000256" key="3">
    <source>
        <dbReference type="ARBA" id="ARBA00022649"/>
    </source>
</evidence>
<evidence type="ECO:0000256" key="5">
    <source>
        <dbReference type="ARBA" id="ARBA00022723"/>
    </source>
</evidence>
<dbReference type="EMBL" id="CP011097">
    <property type="protein sequence ID" value="AJZ75644.1"/>
    <property type="molecule type" value="Genomic_DNA"/>
</dbReference>
<dbReference type="GO" id="GO:0004521">
    <property type="term" value="F:RNA endonuclease activity"/>
    <property type="evidence" value="ECO:0007669"/>
    <property type="project" value="TreeGrafter"/>
</dbReference>
<dbReference type="GO" id="GO:0030490">
    <property type="term" value="P:maturation of SSU-rRNA"/>
    <property type="evidence" value="ECO:0007669"/>
    <property type="project" value="TreeGrafter"/>
</dbReference>
<keyword evidence="10" id="KW-1185">Reference proteome</keyword>
<evidence type="ECO:0000256" key="7">
    <source>
        <dbReference type="ARBA" id="ARBA00045770"/>
    </source>
</evidence>
<evidence type="ECO:0000256" key="1">
    <source>
        <dbReference type="ARBA" id="ARBA00005858"/>
    </source>
</evidence>
<dbReference type="InterPro" id="IPR039907">
    <property type="entry name" value="NOB1"/>
</dbReference>
<dbReference type="STRING" id="1603555.SU86_003855"/>
<evidence type="ECO:0000256" key="6">
    <source>
        <dbReference type="ARBA" id="ARBA00022801"/>
    </source>
</evidence>
<sequence>MASRVYDASAFYAGIPFASPEIGLTTTVIFEEIKHIKQRHGALDTLLDTDRLRIKDPLKSSIDVVMNAAKKTGDAQKLSKADISAVALAHEIKGNLVTDDFAVSNLAKNLGLQVNPIMTKGIKDVGHWIHYCVGCSKEFSGLEFCPNCGNKLSRRLLKGKSL</sequence>
<dbReference type="InterPro" id="IPR036283">
    <property type="entry name" value="NOB1_Zf-like_sf"/>
</dbReference>
<dbReference type="GeneID" id="24875527"/>
<evidence type="ECO:0000313" key="10">
    <source>
        <dbReference type="Proteomes" id="UP000266745"/>
    </source>
</evidence>
<dbReference type="FunFam" id="3.40.50.1010:FF:000020">
    <property type="entry name" value="20S-pre-rRNA D-site endonuclease NOB1"/>
    <property type="match status" value="1"/>
</dbReference>
<protein>
    <recommendedName>
        <fullName evidence="2">Endoribonuclease Nob1</fullName>
    </recommendedName>
</protein>
<gene>
    <name evidence="9" type="ORF">SU86_003855</name>
</gene>
<evidence type="ECO:0000259" key="8">
    <source>
        <dbReference type="Pfam" id="PF17146"/>
    </source>
</evidence>
<dbReference type="InterPro" id="IPR033411">
    <property type="entry name" value="Ribonuclease_PIN"/>
</dbReference>
<dbReference type="SUPFAM" id="SSF144206">
    <property type="entry name" value="NOB1 zinc finger-like"/>
    <property type="match status" value="1"/>
</dbReference>
<organism evidence="9 10">
    <name type="scientific">Candidatus Nitrosotenuis cloacae</name>
    <dbReference type="NCBI Taxonomy" id="1603555"/>
    <lineage>
        <taxon>Archaea</taxon>
        <taxon>Nitrososphaerota</taxon>
        <taxon>Candidatus Nitrosotenuis</taxon>
    </lineage>
</organism>
<dbReference type="KEGG" id="tah:SU86_003855"/>
<comment type="similarity">
    <text evidence="1">Belongs to the NOB1 family.</text>
</comment>
<dbReference type="AlphaFoldDB" id="A0A3G1B1Y2"/>
<name>A0A3G1B1Y2_9ARCH</name>
<dbReference type="GO" id="GO:0046872">
    <property type="term" value="F:metal ion binding"/>
    <property type="evidence" value="ECO:0007669"/>
    <property type="project" value="UniProtKB-KW"/>
</dbReference>
<accession>A0A3G1B1Y2</accession>
<evidence type="ECO:0000256" key="4">
    <source>
        <dbReference type="ARBA" id="ARBA00022722"/>
    </source>
</evidence>